<evidence type="ECO:0000313" key="4">
    <source>
        <dbReference type="Proteomes" id="UP001597545"/>
    </source>
</evidence>
<evidence type="ECO:0000313" key="3">
    <source>
        <dbReference type="EMBL" id="MFD2547176.1"/>
    </source>
</evidence>
<name>A0ABW5KI48_9SPHI</name>
<accession>A0ABW5KI48</accession>
<protein>
    <submittedName>
        <fullName evidence="3">DUF4142 domain-containing protein</fullName>
    </submittedName>
</protein>
<feature type="chain" id="PRO_5046912790" evidence="1">
    <location>
        <begin position="21"/>
        <end position="195"/>
    </location>
</feature>
<sequence length="195" mass="21235">MKKQALYWVTLSCLFGSLTACNSQTERKGDGTDSLASSATVDRDTSTMVVVPNAGDTTFATEAALSGLAEVELGQLALEKADEQQVKDFADMMVKDHGKANEELQKIASDKKIMLPTALDLKHANIRDDLLSKSGAEFDKAYVAAMVDGHEKTYALMQEGAKNMVDEQLRAFAEKTAPIVKVHLERIKAIQAQLK</sequence>
<dbReference type="RefSeq" id="WP_380901679.1">
    <property type="nucleotide sequence ID" value="NZ_JBHUEG010000007.1"/>
</dbReference>
<dbReference type="PANTHER" id="PTHR38593">
    <property type="entry name" value="BLR2558 PROTEIN"/>
    <property type="match status" value="1"/>
</dbReference>
<proteinExistence type="predicted"/>
<keyword evidence="4" id="KW-1185">Reference proteome</keyword>
<organism evidence="3 4">
    <name type="scientific">Sphingobacterium suaedae</name>
    <dbReference type="NCBI Taxonomy" id="1686402"/>
    <lineage>
        <taxon>Bacteria</taxon>
        <taxon>Pseudomonadati</taxon>
        <taxon>Bacteroidota</taxon>
        <taxon>Sphingobacteriia</taxon>
        <taxon>Sphingobacteriales</taxon>
        <taxon>Sphingobacteriaceae</taxon>
        <taxon>Sphingobacterium</taxon>
    </lineage>
</organism>
<dbReference type="InterPro" id="IPR025419">
    <property type="entry name" value="DUF4142"/>
</dbReference>
<gene>
    <name evidence="3" type="ORF">ACFSR5_05895</name>
</gene>
<evidence type="ECO:0000259" key="2">
    <source>
        <dbReference type="Pfam" id="PF13628"/>
    </source>
</evidence>
<feature type="signal peptide" evidence="1">
    <location>
        <begin position="1"/>
        <end position="20"/>
    </location>
</feature>
<comment type="caution">
    <text evidence="3">The sequence shown here is derived from an EMBL/GenBank/DDBJ whole genome shotgun (WGS) entry which is preliminary data.</text>
</comment>
<keyword evidence="1" id="KW-0732">Signal</keyword>
<dbReference type="Gene3D" id="1.20.1260.10">
    <property type="match status" value="1"/>
</dbReference>
<dbReference type="Pfam" id="PF13628">
    <property type="entry name" value="DUF4142"/>
    <property type="match status" value="1"/>
</dbReference>
<feature type="domain" description="DUF4142" evidence="2">
    <location>
        <begin position="56"/>
        <end position="190"/>
    </location>
</feature>
<dbReference type="PROSITE" id="PS51257">
    <property type="entry name" value="PROKAR_LIPOPROTEIN"/>
    <property type="match status" value="1"/>
</dbReference>
<evidence type="ECO:0000256" key="1">
    <source>
        <dbReference type="SAM" id="SignalP"/>
    </source>
</evidence>
<reference evidence="4" key="1">
    <citation type="journal article" date="2019" name="Int. J. Syst. Evol. Microbiol.">
        <title>The Global Catalogue of Microorganisms (GCM) 10K type strain sequencing project: providing services to taxonomists for standard genome sequencing and annotation.</title>
        <authorList>
            <consortium name="The Broad Institute Genomics Platform"/>
            <consortium name="The Broad Institute Genome Sequencing Center for Infectious Disease"/>
            <person name="Wu L."/>
            <person name="Ma J."/>
        </authorList>
    </citation>
    <scope>NUCLEOTIDE SEQUENCE [LARGE SCALE GENOMIC DNA]</scope>
    <source>
        <strain evidence="4">KCTC 42662</strain>
    </source>
</reference>
<dbReference type="PANTHER" id="PTHR38593:SF1">
    <property type="entry name" value="BLR2558 PROTEIN"/>
    <property type="match status" value="1"/>
</dbReference>
<dbReference type="Proteomes" id="UP001597545">
    <property type="component" value="Unassembled WGS sequence"/>
</dbReference>
<dbReference type="InterPro" id="IPR012347">
    <property type="entry name" value="Ferritin-like"/>
</dbReference>
<dbReference type="EMBL" id="JBHULR010000003">
    <property type="protein sequence ID" value="MFD2547176.1"/>
    <property type="molecule type" value="Genomic_DNA"/>
</dbReference>